<keyword evidence="2" id="KW-0378">Hydrolase</keyword>
<reference evidence="2" key="1">
    <citation type="submission" date="2015-07" db="EMBL/GenBank/DDBJ databases">
        <title>Transcriptome Assembly of Anthurium amnicola.</title>
        <authorList>
            <person name="Suzuki J."/>
        </authorList>
    </citation>
    <scope>NUCLEOTIDE SEQUENCE</scope>
</reference>
<sequence>MDLDLDVVQVWGSPHGANPPHRTHEPEPPHPRGLHLQRHPQRLLLPGEAVLHHQAAELRGPTDGQGLAEEQAGRGHRLQGRGVDLHGGAHPVEGGPIQLQPAEVAVADLEAAALDLAAGHGQGFQEGALRGGVPTVEGDGGEDQGLEGGEGAESGGVEAAGEQP</sequence>
<evidence type="ECO:0000256" key="1">
    <source>
        <dbReference type="SAM" id="MobiDB-lite"/>
    </source>
</evidence>
<accession>A0A1D1Z364</accession>
<dbReference type="AlphaFoldDB" id="A0A1D1Z364"/>
<keyword evidence="2" id="KW-0269">Exonuclease</keyword>
<gene>
    <name evidence="2" type="primary">pqe-1_1</name>
    <name evidence="2" type="ORF">g.130267</name>
</gene>
<feature type="compositionally biased region" description="Low complexity" evidence="1">
    <location>
        <begin position="155"/>
        <end position="164"/>
    </location>
</feature>
<protein>
    <submittedName>
        <fullName evidence="2">Putative RNA exonuclease pqe-1</fullName>
    </submittedName>
</protein>
<dbReference type="GO" id="GO:0004527">
    <property type="term" value="F:exonuclease activity"/>
    <property type="evidence" value="ECO:0007669"/>
    <property type="project" value="UniProtKB-KW"/>
</dbReference>
<feature type="region of interest" description="Disordered" evidence="1">
    <location>
        <begin position="11"/>
        <end position="35"/>
    </location>
</feature>
<feature type="region of interest" description="Disordered" evidence="1">
    <location>
        <begin position="60"/>
        <end position="96"/>
    </location>
</feature>
<name>A0A1D1Z364_9ARAE</name>
<proteinExistence type="predicted"/>
<keyword evidence="2" id="KW-0540">Nuclease</keyword>
<dbReference type="EMBL" id="GDJX01006596">
    <property type="protein sequence ID" value="JAT61340.1"/>
    <property type="molecule type" value="Transcribed_RNA"/>
</dbReference>
<feature type="region of interest" description="Disordered" evidence="1">
    <location>
        <begin position="124"/>
        <end position="164"/>
    </location>
</feature>
<organism evidence="2">
    <name type="scientific">Anthurium amnicola</name>
    <dbReference type="NCBI Taxonomy" id="1678845"/>
    <lineage>
        <taxon>Eukaryota</taxon>
        <taxon>Viridiplantae</taxon>
        <taxon>Streptophyta</taxon>
        <taxon>Embryophyta</taxon>
        <taxon>Tracheophyta</taxon>
        <taxon>Spermatophyta</taxon>
        <taxon>Magnoliopsida</taxon>
        <taxon>Liliopsida</taxon>
        <taxon>Araceae</taxon>
        <taxon>Pothoideae</taxon>
        <taxon>Potheae</taxon>
        <taxon>Anthurium</taxon>
    </lineage>
</organism>
<evidence type="ECO:0000313" key="2">
    <source>
        <dbReference type="EMBL" id="JAT61340.1"/>
    </source>
</evidence>